<dbReference type="EMBL" id="JBEWSZ010000001">
    <property type="protein sequence ID" value="MET2829895.1"/>
    <property type="molecule type" value="Genomic_DNA"/>
</dbReference>
<evidence type="ECO:0000256" key="1">
    <source>
        <dbReference type="SAM" id="SignalP"/>
    </source>
</evidence>
<proteinExistence type="predicted"/>
<accession>A0ABV2DIL9</accession>
<evidence type="ECO:0000313" key="2">
    <source>
        <dbReference type="EMBL" id="MET2829895.1"/>
    </source>
</evidence>
<comment type="caution">
    <text evidence="2">The sequence shown here is derived from an EMBL/GenBank/DDBJ whole genome shotgun (WGS) entry which is preliminary data.</text>
</comment>
<name>A0ABV2DIL9_9HYPH</name>
<evidence type="ECO:0008006" key="4">
    <source>
        <dbReference type="Google" id="ProtNLM"/>
    </source>
</evidence>
<protein>
    <recommendedName>
        <fullName evidence="4">PepSY domain-containing protein</fullName>
    </recommendedName>
</protein>
<dbReference type="RefSeq" id="WP_354461810.1">
    <property type="nucleotide sequence ID" value="NZ_JBEWSZ010000001.1"/>
</dbReference>
<keyword evidence="1" id="KW-0732">Signal</keyword>
<feature type="chain" id="PRO_5046043019" description="PepSY domain-containing protein" evidence="1">
    <location>
        <begin position="27"/>
        <end position="109"/>
    </location>
</feature>
<organism evidence="2 3">
    <name type="scientific">Mesorhizobium shangrilense</name>
    <dbReference type="NCBI Taxonomy" id="460060"/>
    <lineage>
        <taxon>Bacteria</taxon>
        <taxon>Pseudomonadati</taxon>
        <taxon>Pseudomonadota</taxon>
        <taxon>Alphaproteobacteria</taxon>
        <taxon>Hyphomicrobiales</taxon>
        <taxon>Phyllobacteriaceae</taxon>
        <taxon>Mesorhizobium</taxon>
    </lineage>
</organism>
<gene>
    <name evidence="2" type="ORF">ABVQ20_23250</name>
</gene>
<reference evidence="2 3" key="1">
    <citation type="submission" date="2024-06" db="EMBL/GenBank/DDBJ databases">
        <authorList>
            <person name="Kim D.-U."/>
        </authorList>
    </citation>
    <scope>NUCLEOTIDE SEQUENCE [LARGE SCALE GENOMIC DNA]</scope>
    <source>
        <strain evidence="2 3">KACC15460</strain>
    </source>
</reference>
<evidence type="ECO:0000313" key="3">
    <source>
        <dbReference type="Proteomes" id="UP001548832"/>
    </source>
</evidence>
<feature type="signal peptide" evidence="1">
    <location>
        <begin position="1"/>
        <end position="26"/>
    </location>
</feature>
<dbReference type="Proteomes" id="UP001548832">
    <property type="component" value="Unassembled WGS sequence"/>
</dbReference>
<keyword evidence="3" id="KW-1185">Reference proteome</keyword>
<sequence>MKSPLKSLAMVGLCGLVLAGPLAARADGDDDGDHDRARDLYERGEIKGLSNILAVVRAETPGDIVAVDFIRIGDRWVYRFQVVAADGRRRIVDVDAGAGVLIRSRGGDR</sequence>